<keyword evidence="3 8" id="KW-0812">Transmembrane</keyword>
<evidence type="ECO:0000256" key="1">
    <source>
        <dbReference type="ARBA" id="ARBA00004651"/>
    </source>
</evidence>
<feature type="domain" description="ABC transporter" evidence="9">
    <location>
        <begin position="350"/>
        <end position="584"/>
    </location>
</feature>
<dbReference type="SUPFAM" id="SSF52540">
    <property type="entry name" value="P-loop containing nucleoside triphosphate hydrolases"/>
    <property type="match status" value="1"/>
</dbReference>
<evidence type="ECO:0000256" key="7">
    <source>
        <dbReference type="ARBA" id="ARBA00023136"/>
    </source>
</evidence>
<dbReference type="InterPro" id="IPR027417">
    <property type="entry name" value="P-loop_NTPase"/>
</dbReference>
<evidence type="ECO:0000259" key="10">
    <source>
        <dbReference type="PROSITE" id="PS50929"/>
    </source>
</evidence>
<keyword evidence="6 8" id="KW-1133">Transmembrane helix</keyword>
<dbReference type="GO" id="GO:0015421">
    <property type="term" value="F:ABC-type oligopeptide transporter activity"/>
    <property type="evidence" value="ECO:0007669"/>
    <property type="project" value="TreeGrafter"/>
</dbReference>
<dbReference type="InterPro" id="IPR003439">
    <property type="entry name" value="ABC_transporter-like_ATP-bd"/>
</dbReference>
<feature type="transmembrane region" description="Helical" evidence="8">
    <location>
        <begin position="65"/>
        <end position="83"/>
    </location>
</feature>
<dbReference type="InterPro" id="IPR017871">
    <property type="entry name" value="ABC_transporter-like_CS"/>
</dbReference>
<dbReference type="PANTHER" id="PTHR43394">
    <property type="entry name" value="ATP-DEPENDENT PERMEASE MDL1, MITOCHONDRIAL"/>
    <property type="match status" value="1"/>
</dbReference>
<dbReference type="Pfam" id="PF00664">
    <property type="entry name" value="ABC_membrane"/>
    <property type="match status" value="1"/>
</dbReference>
<dbReference type="PROSITE" id="PS00211">
    <property type="entry name" value="ABC_TRANSPORTER_1"/>
    <property type="match status" value="1"/>
</dbReference>
<comment type="subcellular location">
    <subcellularLocation>
        <location evidence="1">Cell membrane</location>
        <topology evidence="1">Multi-pass membrane protein</topology>
    </subcellularLocation>
</comment>
<evidence type="ECO:0000256" key="8">
    <source>
        <dbReference type="SAM" id="Phobius"/>
    </source>
</evidence>
<feature type="transmembrane region" description="Helical" evidence="8">
    <location>
        <begin position="27"/>
        <end position="50"/>
    </location>
</feature>
<keyword evidence="2" id="KW-0813">Transport</keyword>
<dbReference type="AlphaFoldDB" id="A0A1F4XWD8"/>
<comment type="caution">
    <text evidence="11">The sequence shown here is derived from an EMBL/GenBank/DDBJ whole genome shotgun (WGS) entry which is preliminary data.</text>
</comment>
<dbReference type="InterPro" id="IPR039421">
    <property type="entry name" value="Type_1_exporter"/>
</dbReference>
<evidence type="ECO:0000313" key="11">
    <source>
        <dbReference type="EMBL" id="OGC86022.1"/>
    </source>
</evidence>
<feature type="transmembrane region" description="Helical" evidence="8">
    <location>
        <begin position="283"/>
        <end position="305"/>
    </location>
</feature>
<evidence type="ECO:0000256" key="4">
    <source>
        <dbReference type="ARBA" id="ARBA00022741"/>
    </source>
</evidence>
<gene>
    <name evidence="11" type="ORF">A2949_01780</name>
</gene>
<sequence length="622" mass="69230">MQGDVKKVASAKEVFRAYWRELRQHKILLGLILLGGAIVQAGMLVAPLYLRQFFNLLASSTPSDHTVGMLFGVLWVVVAMWLLEWGGRRVQDTANVYMSARVMTDLFTSTFSYLVGHSYNFFISNFAGSLTHRVSKFGRSFELLFDIIVISFIPTFIFVSGAIIVLFLRNHWLGLGLLGWTIAFLIFQIYVARLRQPARAAQSAADTRMTGALADAISNQSTIALFSGRAHERTLFGSVVDVWRAATMRMWVADNIIWAGIGLFIIVIEAGLLFGAVKLWQQGLVTIGDFVLIQAYLMTVFDRLVSINRELRRFFSALSDAAEMVYILELPHGVKDKKNAQRLKVARGEVWFDDVSFRFSDATAVLNNFNLTVAAGERVALVGPSGAGKTTVTKLFLRLYDVKSGEIKIDGQNISGVTQDSLREAIAFVPQEPVLFHRTLMENIRYGRRDASDAEVIKAAKQAHCHEFIQKLPERYNTFVGERGVKLSGGERQRVAIARAILKNAPILVLDEATSSLDSQSEQYIQEALETLMQGKTVIVIAHRLSTIMKMDRIIVVEAGSIVAQGTHLELVNQEGLYRTLWSIQAGGFIGSPNEARTKKLHDAYTDDIIETDGLAADEKPQ</sequence>
<keyword evidence="4" id="KW-0547">Nucleotide-binding</keyword>
<dbReference type="SMART" id="SM00382">
    <property type="entry name" value="AAA"/>
    <property type="match status" value="1"/>
</dbReference>
<feature type="transmembrane region" description="Helical" evidence="8">
    <location>
        <begin position="256"/>
        <end position="277"/>
    </location>
</feature>
<evidence type="ECO:0008006" key="13">
    <source>
        <dbReference type="Google" id="ProtNLM"/>
    </source>
</evidence>
<dbReference type="Proteomes" id="UP000178585">
    <property type="component" value="Unassembled WGS sequence"/>
</dbReference>
<dbReference type="PROSITE" id="PS50929">
    <property type="entry name" value="ABC_TM1F"/>
    <property type="match status" value="1"/>
</dbReference>
<reference evidence="11 12" key="1">
    <citation type="journal article" date="2016" name="Nat. Commun.">
        <title>Thousands of microbial genomes shed light on interconnected biogeochemical processes in an aquifer system.</title>
        <authorList>
            <person name="Anantharaman K."/>
            <person name="Brown C.T."/>
            <person name="Hug L.A."/>
            <person name="Sharon I."/>
            <person name="Castelle C.J."/>
            <person name="Probst A.J."/>
            <person name="Thomas B.C."/>
            <person name="Singh A."/>
            <person name="Wilkins M.J."/>
            <person name="Karaoz U."/>
            <person name="Brodie E.L."/>
            <person name="Williams K.H."/>
            <person name="Hubbard S.S."/>
            <person name="Banfield J.F."/>
        </authorList>
    </citation>
    <scope>NUCLEOTIDE SEQUENCE [LARGE SCALE GENOMIC DNA]</scope>
</reference>
<protein>
    <recommendedName>
        <fullName evidence="13">ABC transporter ATP-binding protein</fullName>
    </recommendedName>
</protein>
<evidence type="ECO:0000256" key="2">
    <source>
        <dbReference type="ARBA" id="ARBA00022448"/>
    </source>
</evidence>
<dbReference type="InterPro" id="IPR011527">
    <property type="entry name" value="ABC1_TM_dom"/>
</dbReference>
<dbReference type="InterPro" id="IPR036640">
    <property type="entry name" value="ABC1_TM_sf"/>
</dbReference>
<dbReference type="GO" id="GO:0016887">
    <property type="term" value="F:ATP hydrolysis activity"/>
    <property type="evidence" value="ECO:0007669"/>
    <property type="project" value="InterPro"/>
</dbReference>
<keyword evidence="5" id="KW-0067">ATP-binding</keyword>
<proteinExistence type="predicted"/>
<feature type="domain" description="ABC transmembrane type-1" evidence="10">
    <location>
        <begin position="31"/>
        <end position="307"/>
    </location>
</feature>
<evidence type="ECO:0000256" key="5">
    <source>
        <dbReference type="ARBA" id="ARBA00022840"/>
    </source>
</evidence>
<evidence type="ECO:0000259" key="9">
    <source>
        <dbReference type="PROSITE" id="PS50893"/>
    </source>
</evidence>
<feature type="transmembrane region" description="Helical" evidence="8">
    <location>
        <begin position="172"/>
        <end position="192"/>
    </location>
</feature>
<evidence type="ECO:0000313" key="12">
    <source>
        <dbReference type="Proteomes" id="UP000178585"/>
    </source>
</evidence>
<dbReference type="PROSITE" id="PS50893">
    <property type="entry name" value="ABC_TRANSPORTER_2"/>
    <property type="match status" value="1"/>
</dbReference>
<dbReference type="Gene3D" id="1.20.1560.10">
    <property type="entry name" value="ABC transporter type 1, transmembrane domain"/>
    <property type="match status" value="1"/>
</dbReference>
<dbReference type="SUPFAM" id="SSF90123">
    <property type="entry name" value="ABC transporter transmembrane region"/>
    <property type="match status" value="1"/>
</dbReference>
<evidence type="ECO:0000256" key="3">
    <source>
        <dbReference type="ARBA" id="ARBA00022692"/>
    </source>
</evidence>
<dbReference type="Gene3D" id="3.40.50.300">
    <property type="entry name" value="P-loop containing nucleotide triphosphate hydrolases"/>
    <property type="match status" value="1"/>
</dbReference>
<dbReference type="GO" id="GO:0005524">
    <property type="term" value="F:ATP binding"/>
    <property type="evidence" value="ECO:0007669"/>
    <property type="project" value="UniProtKB-KW"/>
</dbReference>
<dbReference type="STRING" id="1797245.A2949_01780"/>
<dbReference type="PANTHER" id="PTHR43394:SF1">
    <property type="entry name" value="ATP-BINDING CASSETTE SUB-FAMILY B MEMBER 10, MITOCHONDRIAL"/>
    <property type="match status" value="1"/>
</dbReference>
<dbReference type="FunFam" id="3.40.50.300:FF:000287">
    <property type="entry name" value="Multidrug ABC transporter ATP-binding protein"/>
    <property type="match status" value="1"/>
</dbReference>
<feature type="transmembrane region" description="Helical" evidence="8">
    <location>
        <begin position="143"/>
        <end position="166"/>
    </location>
</feature>
<organism evidence="11 12">
    <name type="scientific">Candidatus Adlerbacteria bacterium RIFCSPLOWO2_01_FULL_54_21b</name>
    <dbReference type="NCBI Taxonomy" id="1797245"/>
    <lineage>
        <taxon>Bacteria</taxon>
        <taxon>Candidatus Adleribacteriota</taxon>
    </lineage>
</organism>
<evidence type="ECO:0000256" key="6">
    <source>
        <dbReference type="ARBA" id="ARBA00022989"/>
    </source>
</evidence>
<dbReference type="Pfam" id="PF00005">
    <property type="entry name" value="ABC_tran"/>
    <property type="match status" value="1"/>
</dbReference>
<accession>A0A1F4XWD8</accession>
<name>A0A1F4XWD8_9BACT</name>
<dbReference type="InterPro" id="IPR003593">
    <property type="entry name" value="AAA+_ATPase"/>
</dbReference>
<keyword evidence="7 8" id="KW-0472">Membrane</keyword>
<dbReference type="EMBL" id="MEWZ01000033">
    <property type="protein sequence ID" value="OGC86022.1"/>
    <property type="molecule type" value="Genomic_DNA"/>
</dbReference>
<dbReference type="GO" id="GO:0005886">
    <property type="term" value="C:plasma membrane"/>
    <property type="evidence" value="ECO:0007669"/>
    <property type="project" value="UniProtKB-SubCell"/>
</dbReference>